<sequence length="389" mass="43925">MKKIKVILVDVISPHKHTSDGLKDLSELQALVKTYGGIDVIRVIQHKTAPDKATFIGSGKVEELLQIVANPQDSRSPEGSVRHVIINSIVQPAQLFELTKKLWSVNSNVQVWDRIDLILNIFEKHAKSAESKLQIEIARMRHMRFRIYGLGGTILSRQAGGIGTRGIGETNIERMRRHFKKQIRRKKDQLEKLVKQRQLQLQRRHEYGIKTISIIGYTNAGKTSLFNLLTGKQGQVRDALFVTLDSATGILTNPQGLRKSEPANPEGYTILVSDTIGFIHNLPPSLIDSFRSTLMESIHADLIVHVVDIADEKMEQKIKTVEEILADLGISGKKQSIVFNKIDKLGGEYYKTSSSLKKQYSFYNPQFISVNNLQGIEELKLNLKRMLKN</sequence>
<dbReference type="GO" id="GO:0043022">
    <property type="term" value="F:ribosome binding"/>
    <property type="evidence" value="ECO:0007669"/>
    <property type="project" value="TreeGrafter"/>
</dbReference>
<dbReference type="Gene3D" id="3.40.50.300">
    <property type="entry name" value="P-loop containing nucleotide triphosphate hydrolases"/>
    <property type="match status" value="1"/>
</dbReference>
<dbReference type="EMBL" id="MFZG01000041">
    <property type="protein sequence ID" value="OGK15114.1"/>
    <property type="molecule type" value="Genomic_DNA"/>
</dbReference>
<feature type="domain" description="Hflx-type G" evidence="8">
    <location>
        <begin position="210"/>
        <end position="389"/>
    </location>
</feature>
<dbReference type="GO" id="GO:0005525">
    <property type="term" value="F:GTP binding"/>
    <property type="evidence" value="ECO:0007669"/>
    <property type="project" value="UniProtKB-KW"/>
</dbReference>
<dbReference type="Gene3D" id="6.10.250.2860">
    <property type="match status" value="1"/>
</dbReference>
<dbReference type="CDD" id="cd01878">
    <property type="entry name" value="HflX"/>
    <property type="match status" value="1"/>
</dbReference>
<feature type="binding site" evidence="6">
    <location>
        <position position="243"/>
    </location>
    <ligand>
        <name>Mg(2+)</name>
        <dbReference type="ChEBI" id="CHEBI:18420"/>
    </ligand>
</feature>
<evidence type="ECO:0000256" key="4">
    <source>
        <dbReference type="ARBA" id="ARBA00023134"/>
    </source>
</evidence>
<evidence type="ECO:0000313" key="9">
    <source>
        <dbReference type="EMBL" id="OGK15114.1"/>
    </source>
</evidence>
<accession>A0A1F7G860</accession>
<name>A0A1F7G860_9BACT</name>
<gene>
    <name evidence="9" type="ORF">A2774_01550</name>
</gene>
<evidence type="ECO:0000256" key="7">
    <source>
        <dbReference type="SAM" id="Coils"/>
    </source>
</evidence>
<dbReference type="NCBIfam" id="TIGR03156">
    <property type="entry name" value="GTP_HflX"/>
    <property type="match status" value="1"/>
</dbReference>
<comment type="caution">
    <text evidence="9">The sequence shown here is derived from an EMBL/GenBank/DDBJ whole genome shotgun (WGS) entry which is preliminary data.</text>
</comment>
<evidence type="ECO:0000259" key="8">
    <source>
        <dbReference type="PROSITE" id="PS51705"/>
    </source>
</evidence>
<dbReference type="PANTHER" id="PTHR10229">
    <property type="entry name" value="GTP-BINDING PROTEIN HFLX"/>
    <property type="match status" value="1"/>
</dbReference>
<evidence type="ECO:0000256" key="3">
    <source>
        <dbReference type="ARBA" id="ARBA00022842"/>
    </source>
</evidence>
<dbReference type="GO" id="GO:0005737">
    <property type="term" value="C:cytoplasm"/>
    <property type="evidence" value="ECO:0007669"/>
    <property type="project" value="TreeGrafter"/>
</dbReference>
<dbReference type="PANTHER" id="PTHR10229:SF0">
    <property type="entry name" value="GTP-BINDING PROTEIN 6-RELATED"/>
    <property type="match status" value="1"/>
</dbReference>
<keyword evidence="4 5" id="KW-0342">GTP-binding</keyword>
<dbReference type="Pfam" id="PF01926">
    <property type="entry name" value="MMR_HSR1"/>
    <property type="match status" value="1"/>
</dbReference>
<dbReference type="Pfam" id="PF13167">
    <property type="entry name" value="GTP-bdg_N"/>
    <property type="match status" value="1"/>
</dbReference>
<feature type="binding site" evidence="6">
    <location>
        <position position="223"/>
    </location>
    <ligand>
        <name>Mg(2+)</name>
        <dbReference type="ChEBI" id="CHEBI:18420"/>
    </ligand>
</feature>
<feature type="coiled-coil region" evidence="7">
    <location>
        <begin position="176"/>
        <end position="203"/>
    </location>
</feature>
<evidence type="ECO:0000256" key="2">
    <source>
        <dbReference type="ARBA" id="ARBA00022741"/>
    </source>
</evidence>
<protein>
    <submittedName>
        <fullName evidence="9">GTPase HflX</fullName>
    </submittedName>
</protein>
<dbReference type="InterPro" id="IPR027417">
    <property type="entry name" value="P-loop_NTPase"/>
</dbReference>
<keyword evidence="7" id="KW-0175">Coiled coil</keyword>
<evidence type="ECO:0000313" key="10">
    <source>
        <dbReference type="Proteomes" id="UP000177208"/>
    </source>
</evidence>
<dbReference type="InterPro" id="IPR025121">
    <property type="entry name" value="GTPase_HflX_N"/>
</dbReference>
<dbReference type="PIRSF" id="PIRSF006809">
    <property type="entry name" value="GTP-binding_hflX_prd"/>
    <property type="match status" value="1"/>
</dbReference>
<dbReference type="InterPro" id="IPR032305">
    <property type="entry name" value="GTP-bd_M"/>
</dbReference>
<dbReference type="Gene3D" id="3.40.50.11060">
    <property type="entry name" value="GTPase HflX, N-terminal domain"/>
    <property type="match status" value="1"/>
</dbReference>
<dbReference type="InterPro" id="IPR006073">
    <property type="entry name" value="GTP-bd"/>
</dbReference>
<dbReference type="PROSITE" id="PS51705">
    <property type="entry name" value="G_HFLX"/>
    <property type="match status" value="1"/>
</dbReference>
<feature type="binding site" evidence="5">
    <location>
        <begin position="216"/>
        <end position="223"/>
    </location>
    <ligand>
        <name>GTP</name>
        <dbReference type="ChEBI" id="CHEBI:37565"/>
    </ligand>
</feature>
<dbReference type="AlphaFoldDB" id="A0A1F7G860"/>
<evidence type="ECO:0000256" key="6">
    <source>
        <dbReference type="PIRSR" id="PIRSR006809-2"/>
    </source>
</evidence>
<keyword evidence="1 6" id="KW-0479">Metal-binding</keyword>
<dbReference type="Proteomes" id="UP000177208">
    <property type="component" value="Unassembled WGS sequence"/>
</dbReference>
<proteinExistence type="predicted"/>
<dbReference type="InterPro" id="IPR030394">
    <property type="entry name" value="G_HFLX_dom"/>
</dbReference>
<feature type="binding site" evidence="5">
    <location>
        <begin position="274"/>
        <end position="277"/>
    </location>
    <ligand>
        <name>GTP</name>
        <dbReference type="ChEBI" id="CHEBI:37565"/>
    </ligand>
</feature>
<evidence type="ECO:0000256" key="1">
    <source>
        <dbReference type="ARBA" id="ARBA00022723"/>
    </source>
</evidence>
<dbReference type="InterPro" id="IPR042108">
    <property type="entry name" value="GTPase_HflX_N_sf"/>
</dbReference>
<evidence type="ECO:0000256" key="5">
    <source>
        <dbReference type="PIRSR" id="PIRSR006809-1"/>
    </source>
</evidence>
<dbReference type="InterPro" id="IPR016496">
    <property type="entry name" value="GTPase_HflX"/>
</dbReference>
<comment type="cofactor">
    <cofactor evidence="6">
        <name>Mg(2+)</name>
        <dbReference type="ChEBI" id="CHEBI:18420"/>
    </cofactor>
</comment>
<dbReference type="PRINTS" id="PR00326">
    <property type="entry name" value="GTP1OBG"/>
</dbReference>
<keyword evidence="2 5" id="KW-0547">Nucleotide-binding</keyword>
<reference evidence="9 10" key="1">
    <citation type="journal article" date="2016" name="Nat. Commun.">
        <title>Thousands of microbial genomes shed light on interconnected biogeochemical processes in an aquifer system.</title>
        <authorList>
            <person name="Anantharaman K."/>
            <person name="Brown C.T."/>
            <person name="Hug L.A."/>
            <person name="Sharon I."/>
            <person name="Castelle C.J."/>
            <person name="Probst A.J."/>
            <person name="Thomas B.C."/>
            <person name="Singh A."/>
            <person name="Wilkins M.J."/>
            <person name="Karaoz U."/>
            <person name="Brodie E.L."/>
            <person name="Williams K.H."/>
            <person name="Hubbard S.S."/>
            <person name="Banfield J.F."/>
        </authorList>
    </citation>
    <scope>NUCLEOTIDE SEQUENCE [LARGE SCALE GENOMIC DNA]</scope>
</reference>
<dbReference type="GO" id="GO:0046872">
    <property type="term" value="F:metal ion binding"/>
    <property type="evidence" value="ECO:0007669"/>
    <property type="project" value="UniProtKB-KW"/>
</dbReference>
<dbReference type="SUPFAM" id="SSF52540">
    <property type="entry name" value="P-loop containing nucleoside triphosphate hydrolases"/>
    <property type="match status" value="1"/>
</dbReference>
<keyword evidence="3 6" id="KW-0460">Magnesium</keyword>
<feature type="binding site" evidence="5">
    <location>
        <begin position="241"/>
        <end position="245"/>
    </location>
    <ligand>
        <name>GTP</name>
        <dbReference type="ChEBI" id="CHEBI:37565"/>
    </ligand>
</feature>
<organism evidence="9 10">
    <name type="scientific">Candidatus Roizmanbacteria bacterium RIFCSPHIGHO2_01_FULL_39_12c</name>
    <dbReference type="NCBI Taxonomy" id="1802031"/>
    <lineage>
        <taxon>Bacteria</taxon>
        <taxon>Candidatus Roizmaniibacteriota</taxon>
    </lineage>
</organism>
<feature type="binding site" evidence="5">
    <location>
        <begin position="340"/>
        <end position="343"/>
    </location>
    <ligand>
        <name>GTP</name>
        <dbReference type="ChEBI" id="CHEBI:37565"/>
    </ligand>
</feature>
<dbReference type="Pfam" id="PF16360">
    <property type="entry name" value="GTP-bdg_M"/>
    <property type="match status" value="1"/>
</dbReference>